<evidence type="ECO:0000313" key="5">
    <source>
        <dbReference type="Proteomes" id="UP000196082"/>
    </source>
</evidence>
<name>A0A1Y3LEJ5_PSEPU</name>
<organism evidence="4 5">
    <name type="scientific">Pseudomonas putida</name>
    <name type="common">Arthrobacter siderocapsulatus</name>
    <dbReference type="NCBI Taxonomy" id="303"/>
    <lineage>
        <taxon>Bacteria</taxon>
        <taxon>Pseudomonadati</taxon>
        <taxon>Pseudomonadota</taxon>
        <taxon>Gammaproteobacteria</taxon>
        <taxon>Pseudomonadales</taxon>
        <taxon>Pseudomonadaceae</taxon>
        <taxon>Pseudomonas</taxon>
    </lineage>
</organism>
<evidence type="ECO:0000259" key="3">
    <source>
        <dbReference type="Pfam" id="PF01370"/>
    </source>
</evidence>
<reference evidence="4 5" key="1">
    <citation type="submission" date="2017-05" db="EMBL/GenBank/DDBJ databases">
        <title>Whole genome sequence of Pseudomonas putida isolate 1312 commercialized as a biostimulant.</title>
        <authorList>
            <person name="Crovadore J."/>
            <person name="Blanc P."/>
            <person name="Chablais R."/>
            <person name="Cochard B."/>
            <person name="Grizard D."/>
            <person name="Lefort F."/>
        </authorList>
    </citation>
    <scope>NUCLEOTIDE SEQUENCE [LARGE SCALE GENOMIC DNA]</scope>
    <source>
        <strain evidence="4 5">1312</strain>
    </source>
</reference>
<evidence type="ECO:0000313" key="4">
    <source>
        <dbReference type="EMBL" id="OUM33792.1"/>
    </source>
</evidence>
<evidence type="ECO:0000256" key="2">
    <source>
        <dbReference type="ARBA" id="ARBA00007637"/>
    </source>
</evidence>
<sequence length="339" mass="37267">MTTPGGARLTTCTNRCARARWICPFTPTERFPMNVLVTGSNGFLGQEVVRQLLRQGHRVTGYDRSLTCAIEAADYQYRQGDLIDLASLLETFQTQKFDAVIHTAAISHPVDSRRIPLQTVLTNALGTTHVLEAARLSGTPRVVNLSSECAYGNNQALGVIDESVPLQPTTPYGCTKVFTEKLGQVYTDLYQVSVVSLRPGWIYGPGQFMQCYLKDLLRAAIDGKPLAETAGGDYRLQYVHVTDVAAACLLAATVEDGRLTQRVFNVTAGEQESYSSVAERVRALYPAADIAIGPGTIDVLDENARFDITAAREQLAYHPEFLLSDGLVTYARWLENHPY</sequence>
<gene>
    <name evidence="4" type="ORF">B8W72_12090</name>
</gene>
<comment type="similarity">
    <text evidence="2">Belongs to the NAD(P)-dependent epimerase/dehydratase family.</text>
</comment>
<comment type="caution">
    <text evidence="4">The sequence shown here is derived from an EMBL/GenBank/DDBJ whole genome shotgun (WGS) entry which is preliminary data.</text>
</comment>
<dbReference type="Pfam" id="PF01370">
    <property type="entry name" value="Epimerase"/>
    <property type="match status" value="1"/>
</dbReference>
<dbReference type="SUPFAM" id="SSF51735">
    <property type="entry name" value="NAD(P)-binding Rossmann-fold domains"/>
    <property type="match status" value="1"/>
</dbReference>
<dbReference type="EMBL" id="NFSB01000072">
    <property type="protein sequence ID" value="OUM33792.1"/>
    <property type="molecule type" value="Genomic_DNA"/>
</dbReference>
<proteinExistence type="inferred from homology"/>
<evidence type="ECO:0000256" key="1">
    <source>
        <dbReference type="ARBA" id="ARBA00005125"/>
    </source>
</evidence>
<accession>A0A1Y3LEJ5</accession>
<dbReference type="PANTHER" id="PTHR43000">
    <property type="entry name" value="DTDP-D-GLUCOSE 4,6-DEHYDRATASE-RELATED"/>
    <property type="match status" value="1"/>
</dbReference>
<dbReference type="Proteomes" id="UP000196082">
    <property type="component" value="Unassembled WGS sequence"/>
</dbReference>
<dbReference type="InterPro" id="IPR036291">
    <property type="entry name" value="NAD(P)-bd_dom_sf"/>
</dbReference>
<comment type="pathway">
    <text evidence="1">Bacterial outer membrane biogenesis; LPS O-antigen biosynthesis.</text>
</comment>
<protein>
    <recommendedName>
        <fullName evidence="3">NAD-dependent epimerase/dehydratase domain-containing protein</fullName>
    </recommendedName>
</protein>
<dbReference type="InterPro" id="IPR001509">
    <property type="entry name" value="Epimerase_deHydtase"/>
</dbReference>
<dbReference type="CDD" id="cd08946">
    <property type="entry name" value="SDR_e"/>
    <property type="match status" value="1"/>
</dbReference>
<dbReference type="AlphaFoldDB" id="A0A1Y3LEJ5"/>
<dbReference type="Gene3D" id="3.40.50.720">
    <property type="entry name" value="NAD(P)-binding Rossmann-like Domain"/>
    <property type="match status" value="1"/>
</dbReference>
<feature type="domain" description="NAD-dependent epimerase/dehydratase" evidence="3">
    <location>
        <begin position="35"/>
        <end position="266"/>
    </location>
</feature>